<dbReference type="GO" id="GO:0004665">
    <property type="term" value="F:prephenate dehydrogenase (NADP+) activity"/>
    <property type="evidence" value="ECO:0007669"/>
    <property type="project" value="InterPro"/>
</dbReference>
<comment type="similarity">
    <text evidence="1">Belongs to the prephenate/arogenate dehydrogenase family.</text>
</comment>
<accession>A0A4D4MJD8</accession>
<dbReference type="GO" id="GO:0070403">
    <property type="term" value="F:NAD+ binding"/>
    <property type="evidence" value="ECO:0007669"/>
    <property type="project" value="InterPro"/>
</dbReference>
<reference evidence="5 6" key="1">
    <citation type="submission" date="2019-04" db="EMBL/GenBank/DDBJ databases">
        <title>Draft genome sequences of Streptomyces avermitilis ATCC 31267.</title>
        <authorList>
            <person name="Komaki H."/>
            <person name="Tamura T."/>
            <person name="Hosoyama A."/>
        </authorList>
    </citation>
    <scope>NUCLEOTIDE SEQUENCE [LARGE SCALE GENOMIC DNA]</scope>
    <source>
        <strain evidence="5 6">ATCC 31267</strain>
    </source>
</reference>
<feature type="region of interest" description="Disordered" evidence="3">
    <location>
        <begin position="468"/>
        <end position="526"/>
    </location>
</feature>
<dbReference type="InterPro" id="IPR036291">
    <property type="entry name" value="NAD(P)-bd_dom_sf"/>
</dbReference>
<dbReference type="InterPro" id="IPR046826">
    <property type="entry name" value="PDH_N"/>
</dbReference>
<dbReference type="InterPro" id="IPR050812">
    <property type="entry name" value="Preph/Arog_dehydrog"/>
</dbReference>
<name>A0A4D4MJD8_STRAX</name>
<organism evidence="5 6">
    <name type="scientific">Streptomyces avermitilis</name>
    <dbReference type="NCBI Taxonomy" id="33903"/>
    <lineage>
        <taxon>Bacteria</taxon>
        <taxon>Bacillati</taxon>
        <taxon>Actinomycetota</taxon>
        <taxon>Actinomycetes</taxon>
        <taxon>Kitasatosporales</taxon>
        <taxon>Streptomycetaceae</taxon>
        <taxon>Streptomyces</taxon>
    </lineage>
</organism>
<evidence type="ECO:0000259" key="4">
    <source>
        <dbReference type="PROSITE" id="PS51176"/>
    </source>
</evidence>
<dbReference type="InterPro" id="IPR003099">
    <property type="entry name" value="Prephen_DH"/>
</dbReference>
<feature type="domain" description="Prephenate/arogenate dehydrogenase" evidence="4">
    <location>
        <begin position="4"/>
        <end position="282"/>
    </location>
</feature>
<gene>
    <name evidence="5" type="ORF">SAV31267_008520</name>
</gene>
<dbReference type="PANTHER" id="PTHR21363:SF0">
    <property type="entry name" value="PREPHENATE DEHYDROGENASE [NADP(+)]"/>
    <property type="match status" value="1"/>
</dbReference>
<evidence type="ECO:0000313" key="6">
    <source>
        <dbReference type="Proteomes" id="UP000299211"/>
    </source>
</evidence>
<dbReference type="SUPFAM" id="SSF48179">
    <property type="entry name" value="6-phosphogluconate dehydrogenase C-terminal domain-like"/>
    <property type="match status" value="1"/>
</dbReference>
<dbReference type="GO" id="GO:0006571">
    <property type="term" value="P:tyrosine biosynthetic process"/>
    <property type="evidence" value="ECO:0007669"/>
    <property type="project" value="InterPro"/>
</dbReference>
<comment type="caution">
    <text evidence="5">The sequence shown here is derived from an EMBL/GenBank/DDBJ whole genome shotgun (WGS) entry which is preliminary data.</text>
</comment>
<dbReference type="InterPro" id="IPR046825">
    <property type="entry name" value="PDH_C"/>
</dbReference>
<dbReference type="AlphaFoldDB" id="A0A4D4MJD8"/>
<feature type="region of interest" description="Disordered" evidence="3">
    <location>
        <begin position="289"/>
        <end position="367"/>
    </location>
</feature>
<dbReference type="Pfam" id="PF02153">
    <property type="entry name" value="PDH_N"/>
    <property type="match status" value="1"/>
</dbReference>
<dbReference type="PANTHER" id="PTHR21363">
    <property type="entry name" value="PREPHENATE DEHYDROGENASE"/>
    <property type="match status" value="1"/>
</dbReference>
<dbReference type="InterPro" id="IPR008927">
    <property type="entry name" value="6-PGluconate_DH-like_C_sf"/>
</dbReference>
<protein>
    <recommendedName>
        <fullName evidence="4">Prephenate/arogenate dehydrogenase domain-containing protein</fullName>
    </recommendedName>
</protein>
<evidence type="ECO:0000256" key="3">
    <source>
        <dbReference type="SAM" id="MobiDB-lite"/>
    </source>
</evidence>
<dbReference type="GO" id="GO:0008977">
    <property type="term" value="F:prephenate dehydrogenase (NAD+) activity"/>
    <property type="evidence" value="ECO:0007669"/>
    <property type="project" value="InterPro"/>
</dbReference>
<dbReference type="NCBIfam" id="NF005112">
    <property type="entry name" value="PRK06545.2-4"/>
    <property type="match status" value="1"/>
</dbReference>
<dbReference type="EMBL" id="BJHY01000001">
    <property type="protein sequence ID" value="GDY71367.1"/>
    <property type="molecule type" value="Genomic_DNA"/>
</dbReference>
<feature type="compositionally biased region" description="Gly residues" evidence="3">
    <location>
        <begin position="513"/>
        <end position="523"/>
    </location>
</feature>
<dbReference type="Proteomes" id="UP000299211">
    <property type="component" value="Unassembled WGS sequence"/>
</dbReference>
<sequence>MTLRTLAVVGTGLIGTSVALAASRRGVTVHLLDRDESAARTAAALGAGLPGPPPHPVDLAVIAVPPSAAAPVLAEAQARRLALSYTDVASVKAPAQREILAGVPDPRRYIGGHPLAGRERSGPLAARADLFRGRAWVLTPTRLTSKTAFDRALDLIALCGAEPRVMRARTHDDAVALTSHAPHLVASLMAARLSEGPPEAAHLAGQGLRDVTRIARGDSCLWSDIVESNAAAVADILTQIQEDLGAVLAALKDLAEPDLIRGPRRRPRAGTSSWTSWSEVSREWRNWTRTRGGGRRSRRSGTWGRVVSTREQGEGCGAGWSRRGDSGTGDGAGWSRRGDSGRAGRGPRRSGQGNGAAWQPSRPVRAPRACPVTAPPCDGAAGGRHRCARPVTGARVELGPMFFTHKRRIAQTLSVGSVFLTGALLLSGCSSDDSGSSETDPQAAAATASPTSPFDQALAFSQCMRKNGVAGFPDPQQQANGGIALSPGGDVDPNSEAFKSAMESCRDKMPQGQLGGGGSGGGEPLDSGKVAAWAKCMRKNGLPNLPDPTINGGSMSIDFSSSGIDPGARTGARPGWPASRSGPAAP</sequence>
<feature type="region of interest" description="Disordered" evidence="3">
    <location>
        <begin position="543"/>
        <end position="586"/>
    </location>
</feature>
<evidence type="ECO:0000313" key="5">
    <source>
        <dbReference type="EMBL" id="GDY71367.1"/>
    </source>
</evidence>
<feature type="region of interest" description="Disordered" evidence="3">
    <location>
        <begin position="430"/>
        <end position="451"/>
    </location>
</feature>
<proteinExistence type="inferred from homology"/>
<dbReference type="Pfam" id="PF20463">
    <property type="entry name" value="PDH_C"/>
    <property type="match status" value="1"/>
</dbReference>
<feature type="compositionally biased region" description="Polar residues" evidence="3">
    <location>
        <begin position="551"/>
        <end position="563"/>
    </location>
</feature>
<dbReference type="Gene3D" id="1.10.3660.10">
    <property type="entry name" value="6-phosphogluconate dehydrogenase C-terminal like domain"/>
    <property type="match status" value="1"/>
</dbReference>
<evidence type="ECO:0000256" key="2">
    <source>
        <dbReference type="ARBA" id="ARBA00023002"/>
    </source>
</evidence>
<dbReference type="SUPFAM" id="SSF51735">
    <property type="entry name" value="NAD(P)-binding Rossmann-fold domains"/>
    <property type="match status" value="1"/>
</dbReference>
<dbReference type="Gene3D" id="3.40.50.720">
    <property type="entry name" value="NAD(P)-binding Rossmann-like Domain"/>
    <property type="match status" value="1"/>
</dbReference>
<evidence type="ECO:0000256" key="1">
    <source>
        <dbReference type="ARBA" id="ARBA00007964"/>
    </source>
</evidence>
<dbReference type="PROSITE" id="PS51176">
    <property type="entry name" value="PDH_ADH"/>
    <property type="match status" value="1"/>
</dbReference>
<keyword evidence="2" id="KW-0560">Oxidoreductase</keyword>